<reference evidence="4 5" key="1">
    <citation type="submission" date="2020-10" db="EMBL/GenBank/DDBJ databases">
        <title>Blautia liquoris sp.nov., isolated from the mud in a fermentation cellar used for the production of Chinese strong-flavoured liquor.</title>
        <authorList>
            <person name="Lu L."/>
        </authorList>
    </citation>
    <scope>NUCLEOTIDE SEQUENCE [LARGE SCALE GENOMIC DNA]</scope>
    <source>
        <strain evidence="4 5">LZLJ-3</strain>
    </source>
</reference>
<dbReference type="EMBL" id="CP063304">
    <property type="protein sequence ID" value="QOV19950.1"/>
    <property type="molecule type" value="Genomic_DNA"/>
</dbReference>
<dbReference type="InterPro" id="IPR003593">
    <property type="entry name" value="AAA+_ATPase"/>
</dbReference>
<evidence type="ECO:0000313" key="5">
    <source>
        <dbReference type="Proteomes" id="UP000593601"/>
    </source>
</evidence>
<dbReference type="RefSeq" id="WP_193736270.1">
    <property type="nucleotide sequence ID" value="NZ_CP063304.1"/>
</dbReference>
<dbReference type="PANTHER" id="PTHR43790">
    <property type="entry name" value="CARBOHYDRATE TRANSPORT ATP-BINDING PROTEIN MG119-RELATED"/>
    <property type="match status" value="1"/>
</dbReference>
<dbReference type="AlphaFoldDB" id="A0A7M2RKT6"/>
<dbReference type="KEGG" id="bliq:INP51_03010"/>
<proteinExistence type="predicted"/>
<organism evidence="4 5">
    <name type="scientific">Blautia liquoris</name>
    <dbReference type="NCBI Taxonomy" id="2779518"/>
    <lineage>
        <taxon>Bacteria</taxon>
        <taxon>Bacillati</taxon>
        <taxon>Bacillota</taxon>
        <taxon>Clostridia</taxon>
        <taxon>Lachnospirales</taxon>
        <taxon>Lachnospiraceae</taxon>
        <taxon>Blautia</taxon>
    </lineage>
</organism>
<dbReference type="Proteomes" id="UP000593601">
    <property type="component" value="Chromosome"/>
</dbReference>
<dbReference type="PANTHER" id="PTHR43790:SF4">
    <property type="entry name" value="GUANOSINE IMPORT ATP-BINDING PROTEIN NUPO"/>
    <property type="match status" value="1"/>
</dbReference>
<dbReference type="CDD" id="cd03215">
    <property type="entry name" value="ABC_Carb_Monos_II"/>
    <property type="match status" value="1"/>
</dbReference>
<evidence type="ECO:0000256" key="2">
    <source>
        <dbReference type="ARBA" id="ARBA00022840"/>
    </source>
</evidence>
<dbReference type="Pfam" id="PF00005">
    <property type="entry name" value="ABC_tran"/>
    <property type="match status" value="2"/>
</dbReference>
<dbReference type="InterPro" id="IPR003439">
    <property type="entry name" value="ABC_transporter-like_ATP-bd"/>
</dbReference>
<feature type="domain" description="ABC transporter" evidence="3">
    <location>
        <begin position="6"/>
        <end position="238"/>
    </location>
</feature>
<accession>A0A7M2RKT6</accession>
<dbReference type="PROSITE" id="PS50893">
    <property type="entry name" value="ABC_TRANSPORTER_2"/>
    <property type="match status" value="2"/>
</dbReference>
<sequence>MGTPAIELKHITKRFAKVLANDDISMKIGEGEVVALLGENGAGKSTIMKILYGLYHATSGSILIHGEERKVDTPRDAMNLGISMIQQHFSLVPAHTVTENIILGNCKGKIDYKAKEKEIQELADSYHFEVRADEYVKNLTVGAQQKVEILKALYLNAKVLIMDEPTAVLTPQEAETLMQFVKEYVAKGNSVVFITHKMKEVFEVSDRIIVMRNGRICGTVNPEEIGTITETQLAHMMIGHDLEKLQTPGNEDCCQRQKRLTVEKVSIRPENQAPLLSDITFDIHEGEVLGFAGVSGNGQQELCEAIYGARSITEGKITLDGEDISDLSVRERIHHGMGYVASDRFRYGMVADMSLSENMLLKASYLPRWIKKGMIDWKKLDRDTKTAIKDYKIKAPDHSVSAGSLSGGNQQKVVVAREVDMGNNVVIFDQPTRGLDLGAINYVHKTILEEKRQGKSILLVSTELSEIFSLSDRIAVLYKGKIMGIYQNGDLTTEEIGLLMAGYTIEGDDEHEEK</sequence>
<dbReference type="InterPro" id="IPR027417">
    <property type="entry name" value="P-loop_NTPase"/>
</dbReference>
<feature type="domain" description="ABC transporter" evidence="3">
    <location>
        <begin position="260"/>
        <end position="504"/>
    </location>
</feature>
<evidence type="ECO:0000313" key="4">
    <source>
        <dbReference type="EMBL" id="QOV19950.1"/>
    </source>
</evidence>
<evidence type="ECO:0000259" key="3">
    <source>
        <dbReference type="PROSITE" id="PS50893"/>
    </source>
</evidence>
<dbReference type="PROSITE" id="PS00211">
    <property type="entry name" value="ABC_TRANSPORTER_1"/>
    <property type="match status" value="1"/>
</dbReference>
<dbReference type="GO" id="GO:0005524">
    <property type="term" value="F:ATP binding"/>
    <property type="evidence" value="ECO:0007669"/>
    <property type="project" value="UniProtKB-KW"/>
</dbReference>
<keyword evidence="2 4" id="KW-0067">ATP-binding</keyword>
<dbReference type="CDD" id="cd03216">
    <property type="entry name" value="ABC_Carb_Monos_I"/>
    <property type="match status" value="1"/>
</dbReference>
<keyword evidence="5" id="KW-1185">Reference proteome</keyword>
<dbReference type="InterPro" id="IPR017871">
    <property type="entry name" value="ABC_transporter-like_CS"/>
</dbReference>
<evidence type="ECO:0000256" key="1">
    <source>
        <dbReference type="ARBA" id="ARBA00022741"/>
    </source>
</evidence>
<dbReference type="InterPro" id="IPR050107">
    <property type="entry name" value="ABC_carbohydrate_import_ATPase"/>
</dbReference>
<dbReference type="SMART" id="SM00382">
    <property type="entry name" value="AAA"/>
    <property type="match status" value="2"/>
</dbReference>
<dbReference type="SUPFAM" id="SSF52540">
    <property type="entry name" value="P-loop containing nucleoside triphosphate hydrolases"/>
    <property type="match status" value="2"/>
</dbReference>
<protein>
    <submittedName>
        <fullName evidence="4">ABC transporter ATP-binding protein</fullName>
    </submittedName>
</protein>
<dbReference type="Gene3D" id="3.40.50.300">
    <property type="entry name" value="P-loop containing nucleotide triphosphate hydrolases"/>
    <property type="match status" value="2"/>
</dbReference>
<gene>
    <name evidence="4" type="ORF">INP51_03010</name>
</gene>
<name>A0A7M2RKT6_9FIRM</name>
<keyword evidence="1" id="KW-0547">Nucleotide-binding</keyword>
<dbReference type="GO" id="GO:0016887">
    <property type="term" value="F:ATP hydrolysis activity"/>
    <property type="evidence" value="ECO:0007669"/>
    <property type="project" value="InterPro"/>
</dbReference>